<dbReference type="SMART" id="SM00960">
    <property type="entry name" value="Robl_LC7"/>
    <property type="match status" value="1"/>
</dbReference>
<gene>
    <name evidence="2" type="ORF">DZF91_33995</name>
</gene>
<accession>A0A372JBD2</accession>
<dbReference type="InterPro" id="IPR004942">
    <property type="entry name" value="Roadblock/LAMTOR2_dom"/>
</dbReference>
<reference evidence="2 3" key="1">
    <citation type="submission" date="2018-08" db="EMBL/GenBank/DDBJ databases">
        <title>Actinomadura jelena sp. nov., a novel Actinomycete isolated from soil in Chad.</title>
        <authorList>
            <person name="Shi L."/>
        </authorList>
    </citation>
    <scope>NUCLEOTIDE SEQUENCE [LARGE SCALE GENOMIC DNA]</scope>
    <source>
        <strain evidence="2 3">NEAU-G17</strain>
    </source>
</reference>
<evidence type="ECO:0000313" key="3">
    <source>
        <dbReference type="Proteomes" id="UP000261811"/>
    </source>
</evidence>
<dbReference type="AlphaFoldDB" id="A0A372JBD2"/>
<evidence type="ECO:0000313" key="2">
    <source>
        <dbReference type="EMBL" id="RFU37219.1"/>
    </source>
</evidence>
<sequence length="135" mass="14481">MTPQRGEPTDRLDRLDWLIDGLVRRVPQVTRAVLQSADGILMGASSGLDREDADYLSALAAGLQSLARGAQTHFGAGEVHQTVIEMRDAFLFVTAAGEGASLTVLTDADVDPAQIGFEMTVLVRQVGEHLSSHPR</sequence>
<keyword evidence="3" id="KW-1185">Reference proteome</keyword>
<dbReference type="RefSeq" id="WP_117361139.1">
    <property type="nucleotide sequence ID" value="NZ_QURH01000994.1"/>
</dbReference>
<name>A0A372JBD2_9ACTN</name>
<dbReference type="Proteomes" id="UP000261811">
    <property type="component" value="Unassembled WGS sequence"/>
</dbReference>
<dbReference type="Pfam" id="PF03259">
    <property type="entry name" value="Robl_LC7"/>
    <property type="match status" value="1"/>
</dbReference>
<organism evidence="2 3">
    <name type="scientific">Actinomadura logoneensis</name>
    <dbReference type="NCBI Taxonomy" id="2293572"/>
    <lineage>
        <taxon>Bacteria</taxon>
        <taxon>Bacillati</taxon>
        <taxon>Actinomycetota</taxon>
        <taxon>Actinomycetes</taxon>
        <taxon>Streptosporangiales</taxon>
        <taxon>Thermomonosporaceae</taxon>
        <taxon>Actinomadura</taxon>
    </lineage>
</organism>
<dbReference type="SUPFAM" id="SSF103196">
    <property type="entry name" value="Roadblock/LC7 domain"/>
    <property type="match status" value="1"/>
</dbReference>
<dbReference type="PANTHER" id="PTHR36222:SF1">
    <property type="entry name" value="SERINE PROTEASE INHIBITOR RV3364C"/>
    <property type="match status" value="1"/>
</dbReference>
<dbReference type="PANTHER" id="PTHR36222">
    <property type="entry name" value="SERINE PROTEASE INHIBITOR RV3364C"/>
    <property type="match status" value="1"/>
</dbReference>
<evidence type="ECO:0000259" key="1">
    <source>
        <dbReference type="SMART" id="SM00960"/>
    </source>
</evidence>
<protein>
    <submittedName>
        <fullName evidence="2">Roadblock/LC7 domain-containing protein</fullName>
    </submittedName>
</protein>
<proteinExistence type="predicted"/>
<dbReference type="Gene3D" id="3.30.450.30">
    <property type="entry name" value="Dynein light chain 2a, cytoplasmic"/>
    <property type="match status" value="1"/>
</dbReference>
<dbReference type="OrthoDB" id="5187023at2"/>
<dbReference type="InterPro" id="IPR053141">
    <property type="entry name" value="Mycobact_SerProt_Inhib_Rv3364c"/>
</dbReference>
<comment type="caution">
    <text evidence="2">The sequence shown here is derived from an EMBL/GenBank/DDBJ whole genome shotgun (WGS) entry which is preliminary data.</text>
</comment>
<dbReference type="EMBL" id="QURH01000994">
    <property type="protein sequence ID" value="RFU37219.1"/>
    <property type="molecule type" value="Genomic_DNA"/>
</dbReference>
<feature type="domain" description="Roadblock/LAMTOR2" evidence="1">
    <location>
        <begin position="16"/>
        <end position="106"/>
    </location>
</feature>